<feature type="binding site" evidence="15">
    <location>
        <position position="333"/>
    </location>
    <ligand>
        <name>Fe cation</name>
        <dbReference type="ChEBI" id="CHEBI:24875"/>
    </ligand>
</feature>
<dbReference type="PANTHER" id="PTHR11959:SF1">
    <property type="entry name" value="4-HYDROXYPHENYLPYRUVATE DIOXYGENASE"/>
    <property type="match status" value="1"/>
</dbReference>
<dbReference type="SUPFAM" id="SSF54593">
    <property type="entry name" value="Glyoxalase/Bleomycin resistance protein/Dihydroxybiphenyl dioxygenase"/>
    <property type="match status" value="1"/>
</dbReference>
<name>A0AA96WK40_9CYAN</name>
<dbReference type="PANTHER" id="PTHR11959">
    <property type="entry name" value="4-HYDROXYPHENYLPYRUVATE DIOXYGENASE"/>
    <property type="match status" value="1"/>
</dbReference>
<gene>
    <name evidence="17" type="primary">hppD</name>
    <name evidence="17" type="ORF">HJG54_31350</name>
</gene>
<protein>
    <submittedName>
        <fullName evidence="17">4-hydroxyphenylpyruvate dioxygenase</fullName>
        <ecNumber evidence="17">1.13.11.27</ecNumber>
    </submittedName>
</protein>
<evidence type="ECO:0000256" key="5">
    <source>
        <dbReference type="ARBA" id="ARBA00011738"/>
    </source>
</evidence>
<proteinExistence type="inferred from homology"/>
<organism evidence="17">
    <name type="scientific">Leptolyngbya sp. NK1-12</name>
    <dbReference type="NCBI Taxonomy" id="2547451"/>
    <lineage>
        <taxon>Bacteria</taxon>
        <taxon>Bacillati</taxon>
        <taxon>Cyanobacteriota</taxon>
        <taxon>Cyanophyceae</taxon>
        <taxon>Leptolyngbyales</taxon>
        <taxon>Leptolyngbyaceae</taxon>
        <taxon>Leptolyngbya group</taxon>
        <taxon>Leptolyngbya</taxon>
    </lineage>
</organism>
<evidence type="ECO:0000256" key="10">
    <source>
        <dbReference type="ARBA" id="ARBA00022964"/>
    </source>
</evidence>
<evidence type="ECO:0000256" key="4">
    <source>
        <dbReference type="ARBA" id="ARBA00005877"/>
    </source>
</evidence>
<keyword evidence="9" id="KW-0256">Endoplasmic reticulum</keyword>
<sequence length="365" mass="40541">MTDFFPILGYDHLEFYVGNARQAAGFYEAFFGFKTTAHRGLETGSRKVASYLVEQGHIRFVLSTALTLDHPIAQQVLKHGDHVAVIALEVPDAIAAYKTVTARGAMGAVPPTLVEDEHGLFRYSAIHAYGDVLIKFVDRRDYRGNFAPEFQAFQSRSTSPDADAGLQAIDHIVANVEQGAMDHWVQFFADTMGFQLLVQFDADAISTNYSALSSKVVQDRSGKIKLPINEPAPAKGKSQIQEYLEYHQGPGIQHIACSTANIIATVTQLRQAGVEFLHVPSTYYQDLAARVGQIDESIERLADLGILVDRDQEGYLLQIFTQPLEDRPTLFFEIIQRHGAESFGEGNFKSLFEAIEREQALRGNL</sequence>
<evidence type="ECO:0000256" key="9">
    <source>
        <dbReference type="ARBA" id="ARBA00022824"/>
    </source>
</evidence>
<keyword evidence="12 15" id="KW-0408">Iron</keyword>
<evidence type="ECO:0000256" key="3">
    <source>
        <dbReference type="ARBA" id="ARBA00004496"/>
    </source>
</evidence>
<dbReference type="PIRSF" id="PIRSF009283">
    <property type="entry name" value="HPP_dOase"/>
    <property type="match status" value="1"/>
</dbReference>
<dbReference type="GO" id="GO:0042802">
    <property type="term" value="F:identical protein binding"/>
    <property type="evidence" value="ECO:0007669"/>
    <property type="project" value="UniProtKB-ARBA"/>
</dbReference>
<evidence type="ECO:0000313" key="17">
    <source>
        <dbReference type="EMBL" id="WNZ27382.1"/>
    </source>
</evidence>
<dbReference type="AlphaFoldDB" id="A0AA96WK40"/>
<dbReference type="CDD" id="cd07250">
    <property type="entry name" value="HPPD_C_like"/>
    <property type="match status" value="1"/>
</dbReference>
<dbReference type="Pfam" id="PF00903">
    <property type="entry name" value="Glyoxalase"/>
    <property type="match status" value="2"/>
</dbReference>
<dbReference type="InterPro" id="IPR004360">
    <property type="entry name" value="Glyas_Fos-R_dOase_dom"/>
</dbReference>
<feature type="domain" description="VOC" evidence="16">
    <location>
        <begin position="9"/>
        <end position="139"/>
    </location>
</feature>
<evidence type="ECO:0000256" key="14">
    <source>
        <dbReference type="ARBA" id="ARBA00023136"/>
    </source>
</evidence>
<feature type="binding site" evidence="15">
    <location>
        <position position="254"/>
    </location>
    <ligand>
        <name>Fe cation</name>
        <dbReference type="ChEBI" id="CHEBI:24875"/>
    </ligand>
</feature>
<dbReference type="GO" id="GO:0046872">
    <property type="term" value="F:metal ion binding"/>
    <property type="evidence" value="ECO:0007669"/>
    <property type="project" value="UniProtKB-KW"/>
</dbReference>
<evidence type="ECO:0000256" key="13">
    <source>
        <dbReference type="ARBA" id="ARBA00023034"/>
    </source>
</evidence>
<dbReference type="CDD" id="cd08342">
    <property type="entry name" value="HPPD_N_like"/>
    <property type="match status" value="1"/>
</dbReference>
<evidence type="ECO:0000256" key="12">
    <source>
        <dbReference type="ARBA" id="ARBA00023004"/>
    </source>
</evidence>
<dbReference type="EC" id="1.13.11.27" evidence="17"/>
<evidence type="ECO:0000256" key="11">
    <source>
        <dbReference type="ARBA" id="ARBA00023002"/>
    </source>
</evidence>
<keyword evidence="11 17" id="KW-0560">Oxidoreductase</keyword>
<dbReference type="GO" id="GO:0006572">
    <property type="term" value="P:L-tyrosine catabolic process"/>
    <property type="evidence" value="ECO:0007669"/>
    <property type="project" value="TreeGrafter"/>
</dbReference>
<comment type="cofactor">
    <cofactor evidence="15">
        <name>Fe cation</name>
        <dbReference type="ChEBI" id="CHEBI:24875"/>
    </cofactor>
    <text evidence="15">Binds 1 Fe cation per subunit.</text>
</comment>
<evidence type="ECO:0000256" key="7">
    <source>
        <dbReference type="ARBA" id="ARBA00022723"/>
    </source>
</evidence>
<dbReference type="PROSITE" id="PS51819">
    <property type="entry name" value="VOC"/>
    <property type="match status" value="2"/>
</dbReference>
<dbReference type="Gene3D" id="3.10.180.10">
    <property type="entry name" value="2,3-Dihydroxybiphenyl 1,2-Dioxygenase, domain 1"/>
    <property type="match status" value="2"/>
</dbReference>
<dbReference type="FunFam" id="3.10.180.10:FF:000022">
    <property type="entry name" value="4-hydroxyphenylpyruvate dioxygenase"/>
    <property type="match status" value="1"/>
</dbReference>
<reference evidence="17" key="1">
    <citation type="submission" date="2020-05" db="EMBL/GenBank/DDBJ databases">
        <authorList>
            <person name="Zhu T."/>
            <person name="Keshari N."/>
            <person name="Lu X."/>
        </authorList>
    </citation>
    <scope>NUCLEOTIDE SEQUENCE</scope>
    <source>
        <strain evidence="17">NK1-12</strain>
    </source>
</reference>
<evidence type="ECO:0000259" key="16">
    <source>
        <dbReference type="PROSITE" id="PS51819"/>
    </source>
</evidence>
<keyword evidence="10 17" id="KW-0223">Dioxygenase</keyword>
<evidence type="ECO:0000256" key="6">
    <source>
        <dbReference type="ARBA" id="ARBA00022490"/>
    </source>
</evidence>
<feature type="domain" description="VOC" evidence="16">
    <location>
        <begin position="168"/>
        <end position="322"/>
    </location>
</feature>
<keyword evidence="14" id="KW-0472">Membrane</keyword>
<evidence type="ECO:0000256" key="8">
    <source>
        <dbReference type="ARBA" id="ARBA00022737"/>
    </source>
</evidence>
<dbReference type="InterPro" id="IPR005956">
    <property type="entry name" value="4OHPhenylPyrv_dOase"/>
</dbReference>
<evidence type="ECO:0000256" key="15">
    <source>
        <dbReference type="PIRSR" id="PIRSR009283-1"/>
    </source>
</evidence>
<comment type="similarity">
    <text evidence="4">Belongs to the 4HPPD family.</text>
</comment>
<dbReference type="NCBIfam" id="TIGR01263">
    <property type="entry name" value="4HPPD"/>
    <property type="match status" value="1"/>
</dbReference>
<dbReference type="GO" id="GO:0005737">
    <property type="term" value="C:cytoplasm"/>
    <property type="evidence" value="ECO:0007669"/>
    <property type="project" value="UniProtKB-SubCell"/>
</dbReference>
<dbReference type="InterPro" id="IPR037523">
    <property type="entry name" value="VOC_core"/>
</dbReference>
<dbReference type="InterPro" id="IPR029068">
    <property type="entry name" value="Glyas_Bleomycin-R_OHBP_Dase"/>
</dbReference>
<accession>A0AA96WK40</accession>
<dbReference type="InterPro" id="IPR041736">
    <property type="entry name" value="4OHPhenylPyrv_dOase_N"/>
</dbReference>
<dbReference type="EMBL" id="CP053587">
    <property type="protein sequence ID" value="WNZ27382.1"/>
    <property type="molecule type" value="Genomic_DNA"/>
</dbReference>
<keyword evidence="13" id="KW-0333">Golgi apparatus</keyword>
<keyword evidence="7 15" id="KW-0479">Metal-binding</keyword>
<feature type="binding site" evidence="15">
    <location>
        <position position="171"/>
    </location>
    <ligand>
        <name>Fe cation</name>
        <dbReference type="ChEBI" id="CHEBI:24875"/>
    </ligand>
</feature>
<keyword evidence="8" id="KW-0677">Repeat</keyword>
<dbReference type="RefSeq" id="WP_316437056.1">
    <property type="nucleotide sequence ID" value="NZ_CP053587.1"/>
</dbReference>
<evidence type="ECO:0000256" key="2">
    <source>
        <dbReference type="ARBA" id="ARBA00004406"/>
    </source>
</evidence>
<comment type="subcellular location">
    <subcellularLocation>
        <location evidence="3">Cytoplasm</location>
    </subcellularLocation>
    <subcellularLocation>
        <location evidence="2">Endoplasmic reticulum membrane</location>
        <topology evidence="2">Peripheral membrane protein</topology>
    </subcellularLocation>
    <subcellularLocation>
        <location evidence="1">Golgi apparatus membrane</location>
        <topology evidence="1">Peripheral membrane protein</topology>
    </subcellularLocation>
</comment>
<dbReference type="InterPro" id="IPR041735">
    <property type="entry name" value="4OHPhenylPyrv_dOase_C"/>
</dbReference>
<dbReference type="GO" id="GO:0003868">
    <property type="term" value="F:4-hydroxyphenylpyruvate dioxygenase activity"/>
    <property type="evidence" value="ECO:0007669"/>
    <property type="project" value="UniProtKB-EC"/>
</dbReference>
<evidence type="ECO:0000256" key="1">
    <source>
        <dbReference type="ARBA" id="ARBA00004395"/>
    </source>
</evidence>
<keyword evidence="6" id="KW-0963">Cytoplasm</keyword>
<comment type="subunit">
    <text evidence="5">Homodimer.</text>
</comment>